<sequence length="178" mass="19017">IDRHPATRKILGMRVENSATNYALSALDQTAANYVPSGLTVSAPAAGWCTLTESTMNEAHVLMDNQSTIDPTLYNVVSLFAKAGSAQYLQIQVLGAGAQAFANFDVRNQKVTKMGRLAVRANIFQGFNDSARCVLCVKGSGNTVGSVKYSLINDPLAEPDVAYVGTGRTMQVSLIQIE</sequence>
<evidence type="ECO:0000313" key="2">
    <source>
        <dbReference type="Proteomes" id="UP000229713"/>
    </source>
</evidence>
<feature type="non-terminal residue" evidence="1">
    <location>
        <position position="1"/>
    </location>
</feature>
<dbReference type="RefSeq" id="WP_180278916.1">
    <property type="nucleotide sequence ID" value="NZ_NKYI01000065.1"/>
</dbReference>
<dbReference type="AlphaFoldDB" id="A0A855F140"/>
<reference evidence="1 2" key="1">
    <citation type="submission" date="2017-07" db="EMBL/GenBank/DDBJ databases">
        <title>Raoultella ornithinolytica strain HH3 draft genome.</title>
        <authorList>
            <person name="Duceppe M.-O."/>
            <person name="Huang H."/>
            <person name="Phipps-Todd B."/>
        </authorList>
    </citation>
    <scope>NUCLEOTIDE SEQUENCE [LARGE SCALE GENOMIC DNA]</scope>
    <source>
        <strain evidence="1 2">HH3</strain>
    </source>
</reference>
<accession>A0A855F140</accession>
<comment type="caution">
    <text evidence="1">The sequence shown here is derived from an EMBL/GenBank/DDBJ whole genome shotgun (WGS) entry which is preliminary data.</text>
</comment>
<dbReference type="EMBL" id="NKYI01000065">
    <property type="protein sequence ID" value="PIK80673.1"/>
    <property type="molecule type" value="Genomic_DNA"/>
</dbReference>
<protein>
    <submittedName>
        <fullName evidence="1">Uncharacterized protein</fullName>
    </submittedName>
</protein>
<evidence type="ECO:0000313" key="1">
    <source>
        <dbReference type="EMBL" id="PIK80673.1"/>
    </source>
</evidence>
<feature type="non-terminal residue" evidence="1">
    <location>
        <position position="178"/>
    </location>
</feature>
<organism evidence="1 2">
    <name type="scientific">Raoultella ornithinolytica</name>
    <name type="common">Klebsiella ornithinolytica</name>
    <dbReference type="NCBI Taxonomy" id="54291"/>
    <lineage>
        <taxon>Bacteria</taxon>
        <taxon>Pseudomonadati</taxon>
        <taxon>Pseudomonadota</taxon>
        <taxon>Gammaproteobacteria</taxon>
        <taxon>Enterobacterales</taxon>
        <taxon>Enterobacteriaceae</taxon>
        <taxon>Klebsiella/Raoultella group</taxon>
        <taxon>Raoultella</taxon>
    </lineage>
</organism>
<proteinExistence type="predicted"/>
<gene>
    <name evidence="1" type="ORF">CFY86_29620</name>
</gene>
<name>A0A855F140_RAOOR</name>
<dbReference type="Proteomes" id="UP000229713">
    <property type="component" value="Unassembled WGS sequence"/>
</dbReference>